<dbReference type="PANTHER" id="PTHR34180:SF1">
    <property type="entry name" value="BETA-ALANYL-DOPAMINE_CARCININE HYDROLASE"/>
    <property type="match status" value="1"/>
</dbReference>
<accession>A0A0B6YVX5</accession>
<evidence type="ECO:0000313" key="2">
    <source>
        <dbReference type="EMBL" id="CEK59620.1"/>
    </source>
</evidence>
<dbReference type="EMBL" id="HACG01012754">
    <property type="protein sequence ID" value="CEK59619.1"/>
    <property type="molecule type" value="Transcribed_RNA"/>
</dbReference>
<protein>
    <submittedName>
        <fullName evidence="2">Uncharacterized protein</fullName>
    </submittedName>
</protein>
<evidence type="ECO:0000313" key="1">
    <source>
        <dbReference type="EMBL" id="CEK59619.1"/>
    </source>
</evidence>
<dbReference type="PANTHER" id="PTHR34180">
    <property type="entry name" value="PEPTIDASE C45"/>
    <property type="match status" value="1"/>
</dbReference>
<name>A0A0B6YVX5_9EUPU</name>
<organism evidence="2">
    <name type="scientific">Arion vulgaris</name>
    <dbReference type="NCBI Taxonomy" id="1028688"/>
    <lineage>
        <taxon>Eukaryota</taxon>
        <taxon>Metazoa</taxon>
        <taxon>Spiralia</taxon>
        <taxon>Lophotrochozoa</taxon>
        <taxon>Mollusca</taxon>
        <taxon>Gastropoda</taxon>
        <taxon>Heterobranchia</taxon>
        <taxon>Euthyneura</taxon>
        <taxon>Panpulmonata</taxon>
        <taxon>Eupulmonata</taxon>
        <taxon>Stylommatophora</taxon>
        <taxon>Helicina</taxon>
        <taxon>Arionoidea</taxon>
        <taxon>Arionidae</taxon>
        <taxon>Arion</taxon>
    </lineage>
</organism>
<feature type="non-terminal residue" evidence="2">
    <location>
        <position position="176"/>
    </location>
</feature>
<sequence length="176" mass="19630">MTEVQVLPVLYVVGTHYEVGHSIGSTFAERIKSFWKESRDIHEIDVPFHNSPNGKAFSESTLEVCKKNFPQYIREIQGIADGARMSFDDIFILNTSKEVHNVLSQDSLKQKKAKETAGCTDVIINTPTCKIIGHNEDCDPKIKPFGYIVSARILDESGIEVENFTAYCYPGVLAGT</sequence>
<dbReference type="EMBL" id="HACG01012755">
    <property type="protein sequence ID" value="CEK59620.1"/>
    <property type="molecule type" value="Transcribed_RNA"/>
</dbReference>
<dbReference type="Gene3D" id="1.10.10.2120">
    <property type="match status" value="1"/>
</dbReference>
<gene>
    <name evidence="2" type="primary">ORF36920</name>
    <name evidence="1" type="synonym">ORF36918</name>
</gene>
<dbReference type="AlphaFoldDB" id="A0A0B6YVX5"/>
<dbReference type="InterPro" id="IPR047801">
    <property type="entry name" value="Peptidase_C45"/>
</dbReference>
<proteinExistence type="predicted"/>
<reference evidence="2" key="1">
    <citation type="submission" date="2014-12" db="EMBL/GenBank/DDBJ databases">
        <title>Insight into the proteome of Arion vulgaris.</title>
        <authorList>
            <person name="Aradska J."/>
            <person name="Bulat T."/>
            <person name="Smidak R."/>
            <person name="Sarate P."/>
            <person name="Gangsoo J."/>
            <person name="Sialana F."/>
            <person name="Bilban M."/>
            <person name="Lubec G."/>
        </authorList>
    </citation>
    <scope>NUCLEOTIDE SEQUENCE</scope>
    <source>
        <tissue evidence="2">Skin</tissue>
    </source>
</reference>